<name>A0ABX7IKZ1_9ACTO</name>
<protein>
    <submittedName>
        <fullName evidence="2">YggT family protein</fullName>
    </submittedName>
</protein>
<gene>
    <name evidence="2" type="ORF">JTE88_03345</name>
</gene>
<sequence length="98" mass="11027">MSYLFIAVIWLCSLYTFVLFARVIVDLTLSLTRDWHPDSAFVVVFNAVYFLTDPPLRLVNRYIPPLRLGGIALDLGFIVVFIAVRVIQNIAIALATAL</sequence>
<keyword evidence="1" id="KW-1133">Transmembrane helix</keyword>
<dbReference type="RefSeq" id="WP_204425375.1">
    <property type="nucleotide sequence ID" value="NZ_CP070228.1"/>
</dbReference>
<dbReference type="EMBL" id="CP070228">
    <property type="protein sequence ID" value="QRV02780.1"/>
    <property type="molecule type" value="Genomic_DNA"/>
</dbReference>
<accession>A0ABX7IKZ1</accession>
<keyword evidence="1" id="KW-0472">Membrane</keyword>
<organism evidence="2 3">
    <name type="scientific">Arcanobacterium phocisimile</name>
    <dbReference type="NCBI Taxonomy" id="1302235"/>
    <lineage>
        <taxon>Bacteria</taxon>
        <taxon>Bacillati</taxon>
        <taxon>Actinomycetota</taxon>
        <taxon>Actinomycetes</taxon>
        <taxon>Actinomycetales</taxon>
        <taxon>Actinomycetaceae</taxon>
        <taxon>Arcanobacterium</taxon>
    </lineage>
</organism>
<reference evidence="2 3" key="1">
    <citation type="submission" date="2021-02" db="EMBL/GenBank/DDBJ databases">
        <title>Complete Genome Sequence of Arcanobacterium phocisimile strain DSM 26142T from a harbour seal.</title>
        <authorList>
            <person name="Borowiak M."/>
            <person name="Alssahen M."/>
            <person name="Malorny B."/>
            <person name="Laemmler C."/>
            <person name="Siebert U."/>
            <person name="Ploetz M."/>
            <person name="Abdulmawjood A."/>
        </authorList>
    </citation>
    <scope>NUCLEOTIDE SEQUENCE [LARGE SCALE GENOMIC DNA]</scope>
    <source>
        <strain evidence="2 3">DSM 26142</strain>
    </source>
</reference>
<dbReference type="Proteomes" id="UP000602653">
    <property type="component" value="Chromosome"/>
</dbReference>
<evidence type="ECO:0000313" key="2">
    <source>
        <dbReference type="EMBL" id="QRV02780.1"/>
    </source>
</evidence>
<proteinExistence type="predicted"/>
<dbReference type="InterPro" id="IPR003425">
    <property type="entry name" value="CCB3/YggT"/>
</dbReference>
<keyword evidence="1" id="KW-0812">Transmembrane</keyword>
<feature type="transmembrane region" description="Helical" evidence="1">
    <location>
        <begin position="40"/>
        <end position="59"/>
    </location>
</feature>
<evidence type="ECO:0000313" key="3">
    <source>
        <dbReference type="Proteomes" id="UP000602653"/>
    </source>
</evidence>
<dbReference type="Pfam" id="PF02325">
    <property type="entry name" value="CCB3_YggT"/>
    <property type="match status" value="1"/>
</dbReference>
<keyword evidence="3" id="KW-1185">Reference proteome</keyword>
<evidence type="ECO:0000256" key="1">
    <source>
        <dbReference type="SAM" id="Phobius"/>
    </source>
</evidence>
<feature type="transmembrane region" description="Helical" evidence="1">
    <location>
        <begin position="71"/>
        <end position="95"/>
    </location>
</feature>